<evidence type="ECO:0000256" key="2">
    <source>
        <dbReference type="PROSITE-ProRule" id="PRU00335"/>
    </source>
</evidence>
<dbReference type="Gene3D" id="1.10.357.10">
    <property type="entry name" value="Tetracycline Repressor, domain 2"/>
    <property type="match status" value="1"/>
</dbReference>
<dbReference type="AlphaFoldDB" id="A0A179B4P6"/>
<reference evidence="5 6" key="1">
    <citation type="submission" date="2016-04" db="EMBL/GenBank/DDBJ databases">
        <title>Peptidophaga gingivicola gen. nov., sp. nov., isolated from human subgingival plaque.</title>
        <authorList>
            <person name="Beall C.J."/>
            <person name="Mokrzan E.M."/>
            <person name="Griffen A.L."/>
            <person name="Leys E.J."/>
        </authorList>
    </citation>
    <scope>NUCLEOTIDE SEQUENCE [LARGE SCALE GENOMIC DNA]</scope>
    <source>
        <strain evidence="5 6">BA112</strain>
    </source>
</reference>
<dbReference type="EMBL" id="LVZK01000001">
    <property type="protein sequence ID" value="OAP86091.1"/>
    <property type="molecule type" value="Genomic_DNA"/>
</dbReference>
<protein>
    <recommendedName>
        <fullName evidence="4">HTH tetR-type domain-containing protein</fullName>
    </recommendedName>
</protein>
<dbReference type="GO" id="GO:0003677">
    <property type="term" value="F:DNA binding"/>
    <property type="evidence" value="ECO:0007669"/>
    <property type="project" value="UniProtKB-UniRule"/>
</dbReference>
<name>A0A179B4P6_9ACTO</name>
<dbReference type="InterPro" id="IPR001647">
    <property type="entry name" value="HTH_TetR"/>
</dbReference>
<feature type="domain" description="HTH tetR-type" evidence="4">
    <location>
        <begin position="41"/>
        <end position="105"/>
    </location>
</feature>
<evidence type="ECO:0000256" key="3">
    <source>
        <dbReference type="SAM" id="MobiDB-lite"/>
    </source>
</evidence>
<gene>
    <name evidence="5" type="ORF">A4H34_02635</name>
</gene>
<keyword evidence="6" id="KW-1185">Reference proteome</keyword>
<dbReference type="Pfam" id="PF00440">
    <property type="entry name" value="TetR_N"/>
    <property type="match status" value="1"/>
</dbReference>
<dbReference type="Proteomes" id="UP000078368">
    <property type="component" value="Unassembled WGS sequence"/>
</dbReference>
<feature type="DNA-binding region" description="H-T-H motif" evidence="2">
    <location>
        <begin position="68"/>
        <end position="87"/>
    </location>
</feature>
<feature type="region of interest" description="Disordered" evidence="3">
    <location>
        <begin position="309"/>
        <end position="329"/>
    </location>
</feature>
<keyword evidence="1 2" id="KW-0238">DNA-binding</keyword>
<evidence type="ECO:0000259" key="4">
    <source>
        <dbReference type="PROSITE" id="PS50977"/>
    </source>
</evidence>
<evidence type="ECO:0000313" key="5">
    <source>
        <dbReference type="EMBL" id="OAP86091.1"/>
    </source>
</evidence>
<dbReference type="STRING" id="1823756.A4H34_02635"/>
<dbReference type="PROSITE" id="PS50977">
    <property type="entry name" value="HTH_TETR_2"/>
    <property type="match status" value="1"/>
</dbReference>
<dbReference type="InterPro" id="IPR009057">
    <property type="entry name" value="Homeodomain-like_sf"/>
</dbReference>
<proteinExistence type="predicted"/>
<evidence type="ECO:0000256" key="1">
    <source>
        <dbReference type="ARBA" id="ARBA00023125"/>
    </source>
</evidence>
<comment type="caution">
    <text evidence="5">The sequence shown here is derived from an EMBL/GenBank/DDBJ whole genome shotgun (WGS) entry which is preliminary data.</text>
</comment>
<evidence type="ECO:0000313" key="6">
    <source>
        <dbReference type="Proteomes" id="UP000078368"/>
    </source>
</evidence>
<dbReference type="SUPFAM" id="SSF46689">
    <property type="entry name" value="Homeodomain-like"/>
    <property type="match status" value="1"/>
</dbReference>
<sequence>MNSTGTENFDLCKNGAMRMTPNAAPQRTEPLTQYRKIKATDAAGARMLDCALAQIHERGLSVTIDRISFEDIIKEAGVSRATAYRKWPSRQAFLADVVSAAVQRVEFTTDGLEDIRLLRPLLDSGIETWEDPQQRRNATVTGLRMVTQADFERILASPDTDLYYGLTATCRGLRDDAVRENAQNALRSASVALVSRRANVFRGLPSMLGYRLIPGIDPEGGFELLAEASGAMGYGLAITAFNDPDFATRTFRIAAWGSTAVEEWTHPAYHLVGLIFSYFEPDPDVVWNSERIAHLSAILDELGSVAENAARDGAESETHADAEGTGDGA</sequence>
<organism evidence="5 6">
    <name type="scientific">Peptidiphaga gingivicola</name>
    <dbReference type="NCBI Taxonomy" id="2741497"/>
    <lineage>
        <taxon>Bacteria</taxon>
        <taxon>Bacillati</taxon>
        <taxon>Actinomycetota</taxon>
        <taxon>Actinomycetes</taxon>
        <taxon>Actinomycetales</taxon>
        <taxon>Actinomycetaceae</taxon>
        <taxon>Peptidiphaga</taxon>
    </lineage>
</organism>
<accession>A0A179B4P6</accession>
<feature type="compositionally biased region" description="Basic and acidic residues" evidence="3">
    <location>
        <begin position="309"/>
        <end position="322"/>
    </location>
</feature>